<dbReference type="Proteomes" id="UP001221413">
    <property type="component" value="Unassembled WGS sequence"/>
</dbReference>
<dbReference type="EMBL" id="JAQGDS010000007">
    <property type="protein sequence ID" value="KAJ6259246.1"/>
    <property type="molecule type" value="Genomic_DNA"/>
</dbReference>
<protein>
    <recommendedName>
        <fullName evidence="3">Condensation domain-containing protein</fullName>
    </recommendedName>
</protein>
<reference evidence="1" key="1">
    <citation type="submission" date="2023-01" db="EMBL/GenBank/DDBJ databases">
        <title>The chitinases involved in constricting ring structure development in the nematode-trapping fungus Drechslerella dactyloides.</title>
        <authorList>
            <person name="Wang R."/>
            <person name="Zhang L."/>
            <person name="Tang P."/>
            <person name="Li S."/>
            <person name="Liang L."/>
        </authorList>
    </citation>
    <scope>NUCLEOTIDE SEQUENCE</scope>
    <source>
        <strain evidence="1">YMF1.00031</strain>
    </source>
</reference>
<proteinExistence type="predicted"/>
<accession>A0AAD6IZ83</accession>
<keyword evidence="2" id="KW-1185">Reference proteome</keyword>
<dbReference type="InterPro" id="IPR023213">
    <property type="entry name" value="CAT-like_dom_sf"/>
</dbReference>
<sequence>MKESRIHWKEISPGKWTRDFDPIEKTLNFLTLASPVMMQFTIAAGGFLPDDELSVEKVKDAWVALRYAHPILACKITGTGFEYQVPTDDELQKWVEETIIVDNSGKTGQDLALLAIGPKTEAAELYFLPDRHEVFILLRHEIIDGIGSVILFNNLLRALHEGRKITKFGDEPALLNPSLTEILHAEDPSPDATNQAHQIAESYMAQRAISLKMKPIDPDMPSQLGRLEHEFSESETSAIVKACKDSGITVTTASTAAVAQAVLEHAGEESGHYCGVGNISIRDLLPAPYNGMDRGVGNLLTTSFPHFPVTTSSRLVELAEQTKKTYNWWKYKKDNVECASAMPNIMEDAFVNAIANGIEPPATVAAIGLGIVERYITEPMGDFWFNLSLSGSTCAMYVYTAKSRLRFVLCYNSTFHDEESMNLCMHLAVRFLNEGLGLKVVGNH</sequence>
<gene>
    <name evidence="1" type="ORF">Dda_6145</name>
</gene>
<dbReference type="AlphaFoldDB" id="A0AAD6IZ83"/>
<dbReference type="Gene3D" id="3.30.559.10">
    <property type="entry name" value="Chloramphenicol acetyltransferase-like domain"/>
    <property type="match status" value="1"/>
</dbReference>
<dbReference type="Gene3D" id="3.30.559.30">
    <property type="entry name" value="Nonribosomal peptide synthetase, condensation domain"/>
    <property type="match status" value="1"/>
</dbReference>
<evidence type="ECO:0008006" key="3">
    <source>
        <dbReference type="Google" id="ProtNLM"/>
    </source>
</evidence>
<organism evidence="1 2">
    <name type="scientific">Drechslerella dactyloides</name>
    <name type="common">Nematode-trapping fungus</name>
    <name type="synonym">Arthrobotrys dactyloides</name>
    <dbReference type="NCBI Taxonomy" id="74499"/>
    <lineage>
        <taxon>Eukaryota</taxon>
        <taxon>Fungi</taxon>
        <taxon>Dikarya</taxon>
        <taxon>Ascomycota</taxon>
        <taxon>Pezizomycotina</taxon>
        <taxon>Orbiliomycetes</taxon>
        <taxon>Orbiliales</taxon>
        <taxon>Orbiliaceae</taxon>
        <taxon>Drechslerella</taxon>
    </lineage>
</organism>
<evidence type="ECO:0000313" key="2">
    <source>
        <dbReference type="Proteomes" id="UP001221413"/>
    </source>
</evidence>
<dbReference type="SUPFAM" id="SSF52777">
    <property type="entry name" value="CoA-dependent acyltransferases"/>
    <property type="match status" value="1"/>
</dbReference>
<evidence type="ECO:0000313" key="1">
    <source>
        <dbReference type="EMBL" id="KAJ6259246.1"/>
    </source>
</evidence>
<name>A0AAD6IZ83_DREDA</name>
<comment type="caution">
    <text evidence="1">The sequence shown here is derived from an EMBL/GenBank/DDBJ whole genome shotgun (WGS) entry which is preliminary data.</text>
</comment>
<dbReference type="PANTHER" id="PTHR42034:SF1">
    <property type="entry name" value="CONDENSATION DOMAIN-CONTAINING PROTEIN"/>
    <property type="match status" value="1"/>
</dbReference>
<dbReference type="PANTHER" id="PTHR42034">
    <property type="entry name" value="CHROMOSOME 7, WHOLE GENOME SHOTGUN SEQUENCE-RELATED"/>
    <property type="match status" value="1"/>
</dbReference>